<dbReference type="PIRSF" id="PIRSF006661">
    <property type="entry name" value="PP-lp_UCP006661"/>
    <property type="match status" value="1"/>
</dbReference>
<dbReference type="NCBIfam" id="TIGR00268">
    <property type="entry name" value="ATP-dependent sacrificial sulfur transferase LarE"/>
    <property type="match status" value="1"/>
</dbReference>
<feature type="domain" description="Asparagine synthetase" evidence="2">
    <location>
        <begin position="21"/>
        <end position="127"/>
    </location>
</feature>
<dbReference type="eggNOG" id="COG1606">
    <property type="taxonomic scope" value="Bacteria"/>
</dbReference>
<dbReference type="GO" id="GO:0006529">
    <property type="term" value="P:asparagine biosynthetic process"/>
    <property type="evidence" value="ECO:0007669"/>
    <property type="project" value="InterPro"/>
</dbReference>
<dbReference type="InterPro" id="IPR001962">
    <property type="entry name" value="Asn_synthase"/>
</dbReference>
<gene>
    <name evidence="3" type="ORF">HMPREF0872_03695</name>
</gene>
<evidence type="ECO:0000256" key="1">
    <source>
        <dbReference type="PIRSR" id="PIRSR006661-1"/>
    </source>
</evidence>
<dbReference type="AlphaFoldDB" id="A0A096CR75"/>
<name>A0A096CR75_9FIRM</name>
<dbReference type="Gene3D" id="3.40.50.620">
    <property type="entry name" value="HUPs"/>
    <property type="match status" value="1"/>
</dbReference>
<evidence type="ECO:0000313" key="3">
    <source>
        <dbReference type="EMBL" id="KGF47809.1"/>
    </source>
</evidence>
<dbReference type="CDD" id="cd01990">
    <property type="entry name" value="LarE-like"/>
    <property type="match status" value="1"/>
</dbReference>
<reference evidence="3 4" key="1">
    <citation type="submission" date="2014-07" db="EMBL/GenBank/DDBJ databases">
        <authorList>
            <person name="McCorrison J."/>
            <person name="Sanka R."/>
            <person name="Torralba M."/>
            <person name="Gillis M."/>
            <person name="Haft D.H."/>
            <person name="Methe B."/>
            <person name="Sutton G."/>
            <person name="Nelson K.E."/>
        </authorList>
    </citation>
    <scope>NUCLEOTIDE SEQUENCE [LARGE SCALE GENOMIC DNA]</scope>
    <source>
        <strain evidence="3 4">DNF00314</strain>
    </source>
</reference>
<dbReference type="PANTHER" id="PTHR43169:SF2">
    <property type="entry name" value="NAD_GMP SYNTHASE DOMAIN-CONTAINING PROTEIN"/>
    <property type="match status" value="1"/>
</dbReference>
<dbReference type="Proteomes" id="UP000029628">
    <property type="component" value="Unassembled WGS sequence"/>
</dbReference>
<sequence length="272" mass="31320">MYDTLEEKLCNLRTYIQGLESVVVAFSGGVDSTLLAAIAYHVLGKNAIAFTIVSPTSSEDEFAEAIQLAKEIGISHRHIYIDELAVREFISNTIDRCYVCKYNRYSFLCKWAKENHIKWVLDGTNADDSKDYRPGMKALEQLDMVSSPLLKIGLTKAEIRNAAHSLGLSVWNKPSSPCLVTRVPYEYEITRDIVDKIKRGEKFLKPFLDGAYRVRYHETIVRIEVEEREFDKFMDLPFRNKVRRYFESLGFLYVSIDLKEFSSGNLNRTITE</sequence>
<dbReference type="InterPro" id="IPR052188">
    <property type="entry name" value="Ni-pincer_cofactor_biosynth"/>
</dbReference>
<evidence type="ECO:0000313" key="4">
    <source>
        <dbReference type="Proteomes" id="UP000029628"/>
    </source>
</evidence>
<dbReference type="EMBL" id="JRNT01000007">
    <property type="protein sequence ID" value="KGF47809.1"/>
    <property type="molecule type" value="Genomic_DNA"/>
</dbReference>
<dbReference type="GO" id="GO:0004066">
    <property type="term" value="F:asparagine synthase (glutamine-hydrolyzing) activity"/>
    <property type="evidence" value="ECO:0007669"/>
    <property type="project" value="InterPro"/>
</dbReference>
<dbReference type="InterPro" id="IPR005232">
    <property type="entry name" value="LarE"/>
</dbReference>
<protein>
    <submittedName>
        <fullName evidence="3">Potassium ABC transporter ATPase</fullName>
    </submittedName>
</protein>
<accession>A0A096CR75</accession>
<evidence type="ECO:0000259" key="2">
    <source>
        <dbReference type="Pfam" id="PF00733"/>
    </source>
</evidence>
<dbReference type="SUPFAM" id="SSF52402">
    <property type="entry name" value="Adenine nucleotide alpha hydrolases-like"/>
    <property type="match status" value="1"/>
</dbReference>
<comment type="caution">
    <text evidence="3">The sequence shown here is derived from an EMBL/GenBank/DDBJ whole genome shotgun (WGS) entry which is preliminary data.</text>
</comment>
<dbReference type="Pfam" id="PF00733">
    <property type="entry name" value="Asn_synthase"/>
    <property type="match status" value="1"/>
</dbReference>
<dbReference type="GO" id="GO:0016783">
    <property type="term" value="F:sulfurtransferase activity"/>
    <property type="evidence" value="ECO:0007669"/>
    <property type="project" value="InterPro"/>
</dbReference>
<dbReference type="RefSeq" id="WP_038151883.1">
    <property type="nucleotide sequence ID" value="NZ_JRNT01000007.1"/>
</dbReference>
<dbReference type="InterPro" id="IPR014729">
    <property type="entry name" value="Rossmann-like_a/b/a_fold"/>
</dbReference>
<keyword evidence="4" id="KW-1185">Reference proteome</keyword>
<dbReference type="PANTHER" id="PTHR43169">
    <property type="entry name" value="EXSB FAMILY PROTEIN"/>
    <property type="match status" value="1"/>
</dbReference>
<feature type="active site" description="Nucleophile and sulfur donor" evidence="1">
    <location>
        <position position="178"/>
    </location>
</feature>
<organism evidence="3 4">
    <name type="scientific">Veillonella montpellierensis DNF00314</name>
    <dbReference type="NCBI Taxonomy" id="1401067"/>
    <lineage>
        <taxon>Bacteria</taxon>
        <taxon>Bacillati</taxon>
        <taxon>Bacillota</taxon>
        <taxon>Negativicutes</taxon>
        <taxon>Veillonellales</taxon>
        <taxon>Veillonellaceae</taxon>
        <taxon>Veillonella</taxon>
    </lineage>
</organism>
<proteinExistence type="predicted"/>